<name>A0A226D984_FOLCA</name>
<proteinExistence type="predicted"/>
<feature type="region of interest" description="Disordered" evidence="1">
    <location>
        <begin position="1"/>
        <end position="28"/>
    </location>
</feature>
<sequence length="499" mass="56313">MNEDGEVSESGLSTTSDDDDDEDDYDQNKHHNKQYKIFPGAKLTTTESCMLILGFAIRHKLSKSAMSDLLTLINFHLPPGASIPSSMFLLNKMLGPDYTLAKKIPFCEKCQCIIKNSDNCIKCGQVNVHKAIKDGNYFVSFDIGSVLKSLLEREAISNSIIKTFVKRANNPNASNVISDIVDGADYKKLKLKKYDLTCCLNTDGVSIFNSSGFSVWPLLLSINELDYPLRRKHTILGGLWLGKGKPNFSLFLNPFMKQAAQLSTEGIVWMANNKMMTSKIFFPLFAADSVARCQIQGINQFNGEYSCPWCLPKGQNLKISDSRHKWIFDPTEISVKRDKEIFVKHLLQLRDKLNQGSKIASNFRIKVASPLVNLQNFDIAGGFVFDYMHTVLLGVVRTFAFAWTESKNHSEPFYIGTKAHEINQRIAKCKIPHECRRNMREIKEVTYWKASDWKTWMIIAIPLLRGSGSTPVTQQFQEETTKIDSNCNTTSDSVQGSFS</sequence>
<dbReference type="OMA" id="CIRCATH"/>
<accession>A0A226D984</accession>
<evidence type="ECO:0000313" key="2">
    <source>
        <dbReference type="EMBL" id="OXA41181.1"/>
    </source>
</evidence>
<evidence type="ECO:0000256" key="1">
    <source>
        <dbReference type="SAM" id="MobiDB-lite"/>
    </source>
</evidence>
<keyword evidence="3" id="KW-1185">Reference proteome</keyword>
<gene>
    <name evidence="2" type="ORF">Fcan01_24028</name>
</gene>
<dbReference type="EMBL" id="LNIX01000030">
    <property type="protein sequence ID" value="OXA41181.1"/>
    <property type="molecule type" value="Genomic_DNA"/>
</dbReference>
<dbReference type="PANTHER" id="PTHR46579">
    <property type="entry name" value="F5/8 TYPE C DOMAIN-CONTAINING PROTEIN-RELATED"/>
    <property type="match status" value="1"/>
</dbReference>
<protein>
    <submittedName>
        <fullName evidence="2">Uncharacterized protein</fullName>
    </submittedName>
</protein>
<organism evidence="2 3">
    <name type="scientific">Folsomia candida</name>
    <name type="common">Springtail</name>
    <dbReference type="NCBI Taxonomy" id="158441"/>
    <lineage>
        <taxon>Eukaryota</taxon>
        <taxon>Metazoa</taxon>
        <taxon>Ecdysozoa</taxon>
        <taxon>Arthropoda</taxon>
        <taxon>Hexapoda</taxon>
        <taxon>Collembola</taxon>
        <taxon>Entomobryomorpha</taxon>
        <taxon>Isotomoidea</taxon>
        <taxon>Isotomidae</taxon>
        <taxon>Proisotominae</taxon>
        <taxon>Folsomia</taxon>
    </lineage>
</organism>
<dbReference type="AlphaFoldDB" id="A0A226D984"/>
<comment type="caution">
    <text evidence="2">The sequence shown here is derived from an EMBL/GenBank/DDBJ whole genome shotgun (WGS) entry which is preliminary data.</text>
</comment>
<dbReference type="PANTHER" id="PTHR46579:SF1">
    <property type="entry name" value="F5_8 TYPE C DOMAIN-CONTAINING PROTEIN"/>
    <property type="match status" value="1"/>
</dbReference>
<reference evidence="2 3" key="1">
    <citation type="submission" date="2015-12" db="EMBL/GenBank/DDBJ databases">
        <title>The genome of Folsomia candida.</title>
        <authorList>
            <person name="Faddeeva A."/>
            <person name="Derks M.F."/>
            <person name="Anvar Y."/>
            <person name="Smit S."/>
            <person name="Van Straalen N."/>
            <person name="Roelofs D."/>
        </authorList>
    </citation>
    <scope>NUCLEOTIDE SEQUENCE [LARGE SCALE GENOMIC DNA]</scope>
    <source>
        <strain evidence="2 3">VU population</strain>
        <tissue evidence="2">Whole body</tissue>
    </source>
</reference>
<evidence type="ECO:0000313" key="3">
    <source>
        <dbReference type="Proteomes" id="UP000198287"/>
    </source>
</evidence>
<feature type="compositionally biased region" description="Acidic residues" evidence="1">
    <location>
        <begin position="16"/>
        <end position="25"/>
    </location>
</feature>
<dbReference type="Proteomes" id="UP000198287">
    <property type="component" value="Unassembled WGS sequence"/>
</dbReference>